<feature type="compositionally biased region" description="Basic and acidic residues" evidence="5">
    <location>
        <begin position="193"/>
        <end position="213"/>
    </location>
</feature>
<accession>A0A401GRS5</accession>
<dbReference type="GeneID" id="38781845"/>
<evidence type="ECO:0000256" key="2">
    <source>
        <dbReference type="ARBA" id="ARBA00022771"/>
    </source>
</evidence>
<dbReference type="PANTHER" id="PTHR45969:SF33">
    <property type="entry name" value="RING ZINC FINGER PROTEIN-RELATED"/>
    <property type="match status" value="1"/>
</dbReference>
<dbReference type="OrthoDB" id="8062037at2759"/>
<organism evidence="7 8">
    <name type="scientific">Sparassis crispa</name>
    <dbReference type="NCBI Taxonomy" id="139825"/>
    <lineage>
        <taxon>Eukaryota</taxon>
        <taxon>Fungi</taxon>
        <taxon>Dikarya</taxon>
        <taxon>Basidiomycota</taxon>
        <taxon>Agaricomycotina</taxon>
        <taxon>Agaricomycetes</taxon>
        <taxon>Polyporales</taxon>
        <taxon>Sparassidaceae</taxon>
        <taxon>Sparassis</taxon>
    </lineage>
</organism>
<dbReference type="STRING" id="139825.A0A401GRS5"/>
<dbReference type="Pfam" id="PF00097">
    <property type="entry name" value="zf-C3HC4"/>
    <property type="match status" value="1"/>
</dbReference>
<dbReference type="Gene3D" id="3.30.40.10">
    <property type="entry name" value="Zinc/RING finger domain, C3HC4 (zinc finger)"/>
    <property type="match status" value="1"/>
</dbReference>
<dbReference type="PROSITE" id="PS50089">
    <property type="entry name" value="ZF_RING_2"/>
    <property type="match status" value="1"/>
</dbReference>
<feature type="region of interest" description="Disordered" evidence="5">
    <location>
        <begin position="190"/>
        <end position="219"/>
    </location>
</feature>
<dbReference type="GO" id="GO:0061630">
    <property type="term" value="F:ubiquitin protein ligase activity"/>
    <property type="evidence" value="ECO:0007669"/>
    <property type="project" value="TreeGrafter"/>
</dbReference>
<evidence type="ECO:0000313" key="8">
    <source>
        <dbReference type="Proteomes" id="UP000287166"/>
    </source>
</evidence>
<feature type="domain" description="RING-type" evidence="6">
    <location>
        <begin position="77"/>
        <end position="140"/>
    </location>
</feature>
<dbReference type="Proteomes" id="UP000287166">
    <property type="component" value="Unassembled WGS sequence"/>
</dbReference>
<dbReference type="PANTHER" id="PTHR45969">
    <property type="entry name" value="RING ZINC FINGER PROTEIN-RELATED"/>
    <property type="match status" value="1"/>
</dbReference>
<evidence type="ECO:0000256" key="3">
    <source>
        <dbReference type="ARBA" id="ARBA00022833"/>
    </source>
</evidence>
<proteinExistence type="predicted"/>
<reference evidence="7 8" key="1">
    <citation type="journal article" date="2018" name="Sci. Rep.">
        <title>Genome sequence of the cauliflower mushroom Sparassis crispa (Hanabiratake) and its association with beneficial usage.</title>
        <authorList>
            <person name="Kiyama R."/>
            <person name="Furutani Y."/>
            <person name="Kawaguchi K."/>
            <person name="Nakanishi T."/>
        </authorList>
    </citation>
    <scope>NUCLEOTIDE SEQUENCE [LARGE SCALE GENOMIC DNA]</scope>
</reference>
<keyword evidence="1" id="KW-0479">Metal-binding</keyword>
<comment type="caution">
    <text evidence="7">The sequence shown here is derived from an EMBL/GenBank/DDBJ whole genome shotgun (WGS) entry which is preliminary data.</text>
</comment>
<evidence type="ECO:0000256" key="1">
    <source>
        <dbReference type="ARBA" id="ARBA00022723"/>
    </source>
</evidence>
<keyword evidence="3" id="KW-0862">Zinc</keyword>
<dbReference type="InterPro" id="IPR013083">
    <property type="entry name" value="Znf_RING/FYVE/PHD"/>
</dbReference>
<dbReference type="EMBL" id="BFAD01000007">
    <property type="protein sequence ID" value="GBE84928.1"/>
    <property type="molecule type" value="Genomic_DNA"/>
</dbReference>
<keyword evidence="8" id="KW-1185">Reference proteome</keyword>
<sequence>MADRPRSQSIPGRPRSQSMTDALRLRGVLENDVSTRGMLNDLRGLVAEERRVAKFANELPKLNEDDLAALGQTDSTCPICLNTLLSILAEEEMALAMDSPAHAPEDLGVTRLMESCGHVFCRKDIRNWMREGRRTCPTCRRPFITPTPIADSANGELPTALWPDTNSSNFLRMPDVAWMAREMFGISVDAEEDLPRTHPESTRLEDHHHDRSDFTGMYS</sequence>
<dbReference type="GO" id="GO:0016567">
    <property type="term" value="P:protein ubiquitination"/>
    <property type="evidence" value="ECO:0007669"/>
    <property type="project" value="TreeGrafter"/>
</dbReference>
<dbReference type="InterPro" id="IPR001841">
    <property type="entry name" value="Znf_RING"/>
</dbReference>
<dbReference type="InParanoid" id="A0A401GRS5"/>
<dbReference type="InterPro" id="IPR018957">
    <property type="entry name" value="Znf_C3HC4_RING-type"/>
</dbReference>
<dbReference type="GO" id="GO:0008270">
    <property type="term" value="F:zinc ion binding"/>
    <property type="evidence" value="ECO:0007669"/>
    <property type="project" value="UniProtKB-KW"/>
</dbReference>
<dbReference type="AlphaFoldDB" id="A0A401GRS5"/>
<protein>
    <recommendedName>
        <fullName evidence="6">RING-type domain-containing protein</fullName>
    </recommendedName>
</protein>
<evidence type="ECO:0000256" key="4">
    <source>
        <dbReference type="PROSITE-ProRule" id="PRU00175"/>
    </source>
</evidence>
<evidence type="ECO:0000256" key="5">
    <source>
        <dbReference type="SAM" id="MobiDB-lite"/>
    </source>
</evidence>
<keyword evidence="2 4" id="KW-0863">Zinc-finger</keyword>
<evidence type="ECO:0000259" key="6">
    <source>
        <dbReference type="PROSITE" id="PS50089"/>
    </source>
</evidence>
<dbReference type="RefSeq" id="XP_027615841.1">
    <property type="nucleotide sequence ID" value="XM_027760040.1"/>
</dbReference>
<dbReference type="SUPFAM" id="SSF57850">
    <property type="entry name" value="RING/U-box"/>
    <property type="match status" value="1"/>
</dbReference>
<gene>
    <name evidence="7" type="ORF">SCP_0701100</name>
</gene>
<evidence type="ECO:0000313" key="7">
    <source>
        <dbReference type="EMBL" id="GBE84928.1"/>
    </source>
</evidence>
<name>A0A401GRS5_9APHY</name>
<dbReference type="SMART" id="SM00184">
    <property type="entry name" value="RING"/>
    <property type="match status" value="1"/>
</dbReference>